<keyword evidence="2" id="KW-1185">Reference proteome</keyword>
<dbReference type="Proteomes" id="UP001170954">
    <property type="component" value="Unassembled WGS sequence"/>
</dbReference>
<protein>
    <submittedName>
        <fullName evidence="1">Uncharacterized protein</fullName>
    </submittedName>
</protein>
<name>A0ABT7NSV5_9SPHI</name>
<gene>
    <name evidence="1" type="ORF">HX018_18975</name>
</gene>
<organism evidence="1 2">
    <name type="scientific">Sphingobacterium hotanense</name>
    <dbReference type="NCBI Taxonomy" id="649196"/>
    <lineage>
        <taxon>Bacteria</taxon>
        <taxon>Pseudomonadati</taxon>
        <taxon>Bacteroidota</taxon>
        <taxon>Sphingobacteriia</taxon>
        <taxon>Sphingobacteriales</taxon>
        <taxon>Sphingobacteriaceae</taxon>
        <taxon>Sphingobacterium</taxon>
    </lineage>
</organism>
<reference evidence="1" key="2">
    <citation type="journal article" date="2022" name="Sci. Total Environ.">
        <title>Prevalence, transmission, and molecular epidemiology of tet(X)-positive bacteria among humans, animals, and environmental niches in China: An epidemiological, and genomic-based study.</title>
        <authorList>
            <person name="Dong N."/>
            <person name="Zeng Y."/>
            <person name="Cai C."/>
            <person name="Sun C."/>
            <person name="Lu J."/>
            <person name="Liu C."/>
            <person name="Zhou H."/>
            <person name="Sun Q."/>
            <person name="Shu L."/>
            <person name="Wang H."/>
            <person name="Wang Y."/>
            <person name="Wang S."/>
            <person name="Wu C."/>
            <person name="Chan E.W."/>
            <person name="Chen G."/>
            <person name="Shen Z."/>
            <person name="Chen S."/>
            <person name="Zhang R."/>
        </authorList>
    </citation>
    <scope>NUCLEOTIDE SEQUENCE</scope>
    <source>
        <strain evidence="1">R1692</strain>
    </source>
</reference>
<evidence type="ECO:0000313" key="2">
    <source>
        <dbReference type="Proteomes" id="UP001170954"/>
    </source>
</evidence>
<accession>A0ABT7NSV5</accession>
<sequence length="155" mass="18719">MKPLEIHCRNRVMYAQLSVNDRGLGMRDYNLTGKDGLSLYIFRKEQGEWKCAYGYLDEDIKQAIIDALILRFDWTIKDLFYLDGERHVVEIRSKKGGLWHIYDNNRYIASINYDRFTRQFEYHLDDPTRSVTEAHLRKYTEMIKRGEITWQKEER</sequence>
<reference evidence="1" key="1">
    <citation type="submission" date="2020-06" db="EMBL/GenBank/DDBJ databases">
        <authorList>
            <person name="Dong N."/>
        </authorList>
    </citation>
    <scope>NUCLEOTIDE SEQUENCE</scope>
    <source>
        <strain evidence="1">R1692</strain>
    </source>
</reference>
<comment type="caution">
    <text evidence="1">The sequence shown here is derived from an EMBL/GenBank/DDBJ whole genome shotgun (WGS) entry which is preliminary data.</text>
</comment>
<proteinExistence type="predicted"/>
<dbReference type="RefSeq" id="WP_286652396.1">
    <property type="nucleotide sequence ID" value="NZ_JACAGK010000086.1"/>
</dbReference>
<evidence type="ECO:0000313" key="1">
    <source>
        <dbReference type="EMBL" id="MDM1050325.1"/>
    </source>
</evidence>
<dbReference type="EMBL" id="JACAGK010000086">
    <property type="protein sequence ID" value="MDM1050325.1"/>
    <property type="molecule type" value="Genomic_DNA"/>
</dbReference>